<dbReference type="InterPro" id="IPR050767">
    <property type="entry name" value="Sel1_AlgK"/>
</dbReference>
<dbReference type="InterPro" id="IPR027417">
    <property type="entry name" value="P-loop_NTPase"/>
</dbReference>
<evidence type="ECO:0000313" key="2">
    <source>
        <dbReference type="Proteomes" id="UP001596548"/>
    </source>
</evidence>
<name>A0ABW2HZZ6_9ACTN</name>
<dbReference type="EMBL" id="JBHTBJ010000036">
    <property type="protein sequence ID" value="MFC7278647.1"/>
    <property type="molecule type" value="Genomic_DNA"/>
</dbReference>
<dbReference type="Pfam" id="PF08238">
    <property type="entry name" value="Sel1"/>
    <property type="match status" value="9"/>
</dbReference>
<proteinExistence type="predicted"/>
<accession>A0ABW2HZZ6</accession>
<reference evidence="2" key="1">
    <citation type="journal article" date="2019" name="Int. J. Syst. Evol. Microbiol.">
        <title>The Global Catalogue of Microorganisms (GCM) 10K type strain sequencing project: providing services to taxonomists for standard genome sequencing and annotation.</title>
        <authorList>
            <consortium name="The Broad Institute Genomics Platform"/>
            <consortium name="The Broad Institute Genome Sequencing Center for Infectious Disease"/>
            <person name="Wu L."/>
            <person name="Ma J."/>
        </authorList>
    </citation>
    <scope>NUCLEOTIDE SEQUENCE [LARGE SCALE GENOMIC DNA]</scope>
    <source>
        <strain evidence="2">XZYJT-10</strain>
    </source>
</reference>
<evidence type="ECO:0000313" key="1">
    <source>
        <dbReference type="EMBL" id="MFC7278647.1"/>
    </source>
</evidence>
<dbReference type="SUPFAM" id="SSF81901">
    <property type="entry name" value="HCP-like"/>
    <property type="match status" value="3"/>
</dbReference>
<comment type="caution">
    <text evidence="1">The sequence shown here is derived from an EMBL/GenBank/DDBJ whole genome shotgun (WGS) entry which is preliminary data.</text>
</comment>
<sequence length="861" mass="93285">MSRRRANLLAGGLALLIVVAAGIWIAADHRGTAAEQAATATISGGDTGVLAVSVALLLVIGERWMSGRRRRREAVSAGAVGASRGHGPDRLSDADFTRLGVRRPLYADQAPRDQLPYAPRGLLDDVLDRALRDHPFVLVHGPSAAGKSRSAVEAARRQYGDRPVIVPDRRPNVLHEIIRADAVPPRAVIWLDDLNEHLDANLGAVTVGDITRLLELDDVRIVGTMRASAFSQTFDSQGEIQSTHRGVLDLAERVEFPAMDERDRAAAAERLSDHPDVVDALARGMSLGEYLSAGPELVGQLGPTAPPEGLAVVHAAAAWFRAGMSGAAPDAFVRAVYPRYLVDHLQGAGYDRGRAWAAKPVSGARIISVGPDGGITLHDYVIDHLTAKSPKGLPAPVWDALAEELAPNFDAIFQVAVTAVVTHDDHAAGVRLIRLGAEAGHPLSRTALGWWLLDMGTQEARDEALWWLRTAAESDDTDAMRLLGQALLALGQDRQVDEPVYWLRRAADRGDEEAATQLLSALVNRHRPEDLDEAEPRLRAAADSDPTPANHRELAALLIWRDTAPARSEAAGLLRPLALSGDPSAQFLLFRAFQDADPAEAGRWLDAAAKAGHPRAATQLGLRRQEAEDFADAERWFRMAAQAGESYAMMLLAVLLVRGDDGERLNEGVEWATKSAEAGNWHAVDILLKLHGLAEDESTPWLRKAAAAGHPEAATRLAMYLVRDKGPESLAEARPWLRRAADAGSPDGMCFHGWFMYAQDGPEHRAEALTWLRRSAEAGSAQGMLVLGAILREAEATESEGREWIRRSAELGEIKAMNQYGKILLDELKPVEALAWWQKAAARGDAAAQTLVDKFREYGLN</sequence>
<gene>
    <name evidence="1" type="ORF">ACFQS1_32125</name>
</gene>
<dbReference type="Proteomes" id="UP001596548">
    <property type="component" value="Unassembled WGS sequence"/>
</dbReference>
<organism evidence="1 2">
    <name type="scientific">Paractinoplanes rhizophilus</name>
    <dbReference type="NCBI Taxonomy" id="1416877"/>
    <lineage>
        <taxon>Bacteria</taxon>
        <taxon>Bacillati</taxon>
        <taxon>Actinomycetota</taxon>
        <taxon>Actinomycetes</taxon>
        <taxon>Micromonosporales</taxon>
        <taxon>Micromonosporaceae</taxon>
        <taxon>Paractinoplanes</taxon>
    </lineage>
</organism>
<dbReference type="InterPro" id="IPR006597">
    <property type="entry name" value="Sel1-like"/>
</dbReference>
<dbReference type="Gene3D" id="1.25.40.10">
    <property type="entry name" value="Tetratricopeptide repeat domain"/>
    <property type="match status" value="2"/>
</dbReference>
<dbReference type="SUPFAM" id="SSF52540">
    <property type="entry name" value="P-loop containing nucleoside triphosphate hydrolases"/>
    <property type="match status" value="1"/>
</dbReference>
<dbReference type="InterPro" id="IPR011990">
    <property type="entry name" value="TPR-like_helical_dom_sf"/>
</dbReference>
<protein>
    <submittedName>
        <fullName evidence="1">Tetratricopeptide repeat protein</fullName>
    </submittedName>
</protein>
<keyword evidence="2" id="KW-1185">Reference proteome</keyword>
<dbReference type="SMART" id="SM00671">
    <property type="entry name" value="SEL1"/>
    <property type="match status" value="9"/>
</dbReference>
<dbReference type="PANTHER" id="PTHR11102">
    <property type="entry name" value="SEL-1-LIKE PROTEIN"/>
    <property type="match status" value="1"/>
</dbReference>
<dbReference type="PANTHER" id="PTHR11102:SF160">
    <property type="entry name" value="ERAD-ASSOCIATED E3 UBIQUITIN-PROTEIN LIGASE COMPONENT HRD3"/>
    <property type="match status" value="1"/>
</dbReference>
<dbReference type="RefSeq" id="WP_378975688.1">
    <property type="nucleotide sequence ID" value="NZ_JBHTBJ010000036.1"/>
</dbReference>